<dbReference type="GO" id="GO:0009664">
    <property type="term" value="P:plant-type cell wall organization"/>
    <property type="evidence" value="ECO:0007669"/>
    <property type="project" value="InterPro"/>
</dbReference>
<evidence type="ECO:0000259" key="9">
    <source>
        <dbReference type="PROSITE" id="PS50843"/>
    </source>
</evidence>
<evidence type="ECO:0000313" key="10">
    <source>
        <dbReference type="EMBL" id="CAE5967388.1"/>
    </source>
</evidence>
<evidence type="ECO:0000256" key="7">
    <source>
        <dbReference type="RuleBase" id="RU365023"/>
    </source>
</evidence>
<evidence type="ECO:0000256" key="4">
    <source>
        <dbReference type="ARBA" id="ARBA00022729"/>
    </source>
</evidence>
<comment type="similarity">
    <text evidence="1 7">Belongs to the expansin family. Expansin A subfamily.</text>
</comment>
<dbReference type="InterPro" id="IPR036908">
    <property type="entry name" value="RlpA-like_sf"/>
</dbReference>
<dbReference type="SMART" id="SM00837">
    <property type="entry name" value="DPBB_1"/>
    <property type="match status" value="1"/>
</dbReference>
<keyword evidence="5" id="KW-0472">Membrane</keyword>
<comment type="subcellular location">
    <subcellularLocation>
        <location evidence="7">Secreted</location>
        <location evidence="7">Cell wall</location>
    </subcellularLocation>
    <subcellularLocation>
        <location evidence="7">Membrane</location>
        <topology evidence="7">Peripheral membrane protein</topology>
    </subcellularLocation>
</comment>
<accession>A0A8S1ZYM6</accession>
<keyword evidence="6 7" id="KW-0961">Cell wall biogenesis/degradation</keyword>
<evidence type="ECO:0000256" key="1">
    <source>
        <dbReference type="ARBA" id="ARBA00005392"/>
    </source>
</evidence>
<keyword evidence="11" id="KW-1185">Reference proteome</keyword>
<proteinExistence type="inferred from homology"/>
<dbReference type="InterPro" id="IPR036749">
    <property type="entry name" value="Expansin_CBD_sf"/>
</dbReference>
<protein>
    <recommendedName>
        <fullName evidence="7">Expansin</fullName>
    </recommendedName>
</protein>
<dbReference type="PROSITE" id="PS50842">
    <property type="entry name" value="EXPANSIN_EG45"/>
    <property type="match status" value="1"/>
</dbReference>
<dbReference type="Pfam" id="PF01357">
    <property type="entry name" value="Expansin_C"/>
    <property type="match status" value="1"/>
</dbReference>
<reference evidence="10" key="1">
    <citation type="submission" date="2021-01" db="EMBL/GenBank/DDBJ databases">
        <authorList>
            <person name="Bezrukov I."/>
        </authorList>
    </citation>
    <scope>NUCLEOTIDE SEQUENCE</scope>
</reference>
<evidence type="ECO:0000256" key="6">
    <source>
        <dbReference type="ARBA" id="ARBA00023316"/>
    </source>
</evidence>
<dbReference type="PANTHER" id="PTHR31867">
    <property type="entry name" value="EXPANSIN-A15"/>
    <property type="match status" value="1"/>
</dbReference>
<keyword evidence="2 7" id="KW-0134">Cell wall</keyword>
<dbReference type="InterPro" id="IPR007117">
    <property type="entry name" value="Expansin_CBD"/>
</dbReference>
<dbReference type="InterPro" id="IPR007112">
    <property type="entry name" value="Expansin/allergen_DPBB_dom"/>
</dbReference>
<dbReference type="InterPro" id="IPR007118">
    <property type="entry name" value="Expan_Lol_pI"/>
</dbReference>
<evidence type="ECO:0000313" key="11">
    <source>
        <dbReference type="Proteomes" id="UP000682877"/>
    </source>
</evidence>
<evidence type="ECO:0000259" key="8">
    <source>
        <dbReference type="PROSITE" id="PS50842"/>
    </source>
</evidence>
<dbReference type="Proteomes" id="UP000682877">
    <property type="component" value="Chromosome 3"/>
</dbReference>
<dbReference type="SUPFAM" id="SSF50685">
    <property type="entry name" value="Barwin-like endoglucanases"/>
    <property type="match status" value="1"/>
</dbReference>
<dbReference type="GO" id="GO:0009653">
    <property type="term" value="P:anatomical structure morphogenesis"/>
    <property type="evidence" value="ECO:0007669"/>
    <property type="project" value="UniProtKB-ARBA"/>
</dbReference>
<dbReference type="Gene3D" id="2.40.40.10">
    <property type="entry name" value="RlpA-like domain"/>
    <property type="match status" value="1"/>
</dbReference>
<dbReference type="AlphaFoldDB" id="A0A8S1ZYM6"/>
<evidence type="ECO:0000256" key="3">
    <source>
        <dbReference type="ARBA" id="ARBA00022525"/>
    </source>
</evidence>
<feature type="domain" description="Expansin-like EG45" evidence="8">
    <location>
        <begin position="140"/>
        <end position="251"/>
    </location>
</feature>
<dbReference type="Gene3D" id="2.60.40.760">
    <property type="entry name" value="Expansin, cellulose-binding-like domain"/>
    <property type="match status" value="1"/>
</dbReference>
<evidence type="ECO:0000256" key="5">
    <source>
        <dbReference type="ARBA" id="ARBA00023136"/>
    </source>
</evidence>
<organism evidence="10 11">
    <name type="scientific">Arabidopsis arenosa</name>
    <name type="common">Sand rock-cress</name>
    <name type="synonym">Cardaminopsis arenosa</name>
    <dbReference type="NCBI Taxonomy" id="38785"/>
    <lineage>
        <taxon>Eukaryota</taxon>
        <taxon>Viridiplantae</taxon>
        <taxon>Streptophyta</taxon>
        <taxon>Embryophyta</taxon>
        <taxon>Tracheophyta</taxon>
        <taxon>Spermatophyta</taxon>
        <taxon>Magnoliopsida</taxon>
        <taxon>eudicotyledons</taxon>
        <taxon>Gunneridae</taxon>
        <taxon>Pentapetalae</taxon>
        <taxon>rosids</taxon>
        <taxon>malvids</taxon>
        <taxon>Brassicales</taxon>
        <taxon>Brassicaceae</taxon>
        <taxon>Camelineae</taxon>
        <taxon>Arabidopsis</taxon>
    </lineage>
</organism>
<dbReference type="GO" id="GO:0016020">
    <property type="term" value="C:membrane"/>
    <property type="evidence" value="ECO:0007669"/>
    <property type="project" value="UniProtKB-SubCell"/>
</dbReference>
<dbReference type="PRINTS" id="PR01225">
    <property type="entry name" value="EXPANSNFAMLY"/>
</dbReference>
<dbReference type="SUPFAM" id="SSF49590">
    <property type="entry name" value="PHL pollen allergen"/>
    <property type="match status" value="1"/>
</dbReference>
<gene>
    <name evidence="10" type="ORF">AARE701A_LOCUS7266</name>
</gene>
<dbReference type="InterPro" id="IPR009009">
    <property type="entry name" value="RlpA-like_DPBB"/>
</dbReference>
<dbReference type="Pfam" id="PF03330">
    <property type="entry name" value="DPBB_1"/>
    <property type="match status" value="1"/>
</dbReference>
<comment type="function">
    <text evidence="7">Causes loosening and extension of plant cell walls by disrupting non-covalent bonding between cellulose microfibrils and matrix glucans. No enzymatic activity has been found.</text>
</comment>
<evidence type="ECO:0000256" key="2">
    <source>
        <dbReference type="ARBA" id="ARBA00022512"/>
    </source>
</evidence>
<sequence length="347" mass="37634">MASLLDSVTVTRVFSLPIAASISSTSAAPSVSGRRISPVRFLEFRGLKCSRSLVAQSASLGANRRPRGARGGRIACEAQDTTAAVEVPNLSDSEWQTQVLESDVPVLVEFWAPCVGMCSNGWIRAHATYYGVNDSPASLGGACGYDNPYHAGFGAHTAALSGALFRSGESCGGCYQVRCDFPADPKWCLRGAAVTVTATNFCPSNNNNGWCNLPRHHFDMSSPAFFRIARRGNEGIVPVFYRRVGCKRRGGVRFTMRGQGNFNMVMISNVGGGGSVRAVAVRGSKGKTWLQMTRNWGANWQSSGDLRGQRLSFKVTLTDRKTQTFLNVVPSSWWFGQTFSSRGRQFV</sequence>
<feature type="domain" description="Expansin-like CBD" evidence="9">
    <location>
        <begin position="261"/>
        <end position="341"/>
    </location>
</feature>
<keyword evidence="3 7" id="KW-0964">Secreted</keyword>
<keyword evidence="4" id="KW-0732">Signal</keyword>
<dbReference type="PROSITE" id="PS50843">
    <property type="entry name" value="EXPANSIN_CBD"/>
    <property type="match status" value="1"/>
</dbReference>
<name>A0A8S1ZYM6_ARAAE</name>
<dbReference type="GO" id="GO:0005576">
    <property type="term" value="C:extracellular region"/>
    <property type="evidence" value="ECO:0007669"/>
    <property type="project" value="InterPro"/>
</dbReference>
<dbReference type="EMBL" id="LR999453">
    <property type="protein sequence ID" value="CAE5967388.1"/>
    <property type="molecule type" value="Genomic_DNA"/>
</dbReference>
<dbReference type="PRINTS" id="PR01226">
    <property type="entry name" value="EXPANSIN"/>
</dbReference>
<dbReference type="CDD" id="cd22274">
    <property type="entry name" value="DPBB_EXPA_N"/>
    <property type="match status" value="1"/>
</dbReference>
<dbReference type="InterPro" id="IPR002963">
    <property type="entry name" value="Expansin"/>
</dbReference>